<dbReference type="Pfam" id="PF00912">
    <property type="entry name" value="Transgly"/>
    <property type="match status" value="1"/>
</dbReference>
<evidence type="ECO:0000259" key="13">
    <source>
        <dbReference type="Pfam" id="PF00905"/>
    </source>
</evidence>
<dbReference type="InterPro" id="IPR023346">
    <property type="entry name" value="Lysozyme-like_dom_sf"/>
</dbReference>
<dbReference type="SUPFAM" id="SSF56601">
    <property type="entry name" value="beta-lactamase/transpeptidase-like"/>
    <property type="match status" value="1"/>
</dbReference>
<evidence type="ECO:0000256" key="8">
    <source>
        <dbReference type="ARBA" id="ARBA00022801"/>
    </source>
</evidence>
<dbReference type="InterPro" id="IPR050396">
    <property type="entry name" value="Glycosyltr_51/Transpeptidase"/>
</dbReference>
<keyword evidence="4" id="KW-0121">Carboxypeptidase</keyword>
<keyword evidence="6" id="KW-0328">Glycosyltransferase</keyword>
<dbReference type="PANTHER" id="PTHR32282:SF15">
    <property type="entry name" value="PENICILLIN-BINDING PROTEIN 1C"/>
    <property type="match status" value="1"/>
</dbReference>
<dbReference type="InterPro" id="IPR001264">
    <property type="entry name" value="Glyco_trans_51"/>
</dbReference>
<dbReference type="NCBIfam" id="TIGR02073">
    <property type="entry name" value="PBP_1c"/>
    <property type="match status" value="1"/>
</dbReference>
<keyword evidence="8" id="KW-0378">Hydrolase</keyword>
<dbReference type="RefSeq" id="WP_369313672.1">
    <property type="nucleotide sequence ID" value="NZ_JBEHZE010000001.1"/>
</dbReference>
<comment type="caution">
    <text evidence="16">The sequence shown here is derived from an EMBL/GenBank/DDBJ whole genome shotgun (WGS) entry which is preliminary data.</text>
</comment>
<dbReference type="InterPro" id="IPR009647">
    <property type="entry name" value="PBP_C"/>
</dbReference>
<comment type="pathway">
    <text evidence="1">Cell wall biogenesis; peptidoglycan biosynthesis.</text>
</comment>
<protein>
    <recommendedName>
        <fullName evidence="10">peptidoglycan glycosyltransferase</fullName>
        <ecNumber evidence="10">2.4.99.28</ecNumber>
    </recommendedName>
</protein>
<evidence type="ECO:0000259" key="14">
    <source>
        <dbReference type="Pfam" id="PF00912"/>
    </source>
</evidence>
<evidence type="ECO:0000256" key="12">
    <source>
        <dbReference type="SAM" id="Phobius"/>
    </source>
</evidence>
<evidence type="ECO:0000256" key="2">
    <source>
        <dbReference type="ARBA" id="ARBA00007090"/>
    </source>
</evidence>
<evidence type="ECO:0000256" key="5">
    <source>
        <dbReference type="ARBA" id="ARBA00022670"/>
    </source>
</evidence>
<reference evidence="16 17" key="1">
    <citation type="submission" date="2024-05" db="EMBL/GenBank/DDBJ databases">
        <title>Three bacterial strains, DH-69, EH-24, and ECK-19 isolated from coastal sediments.</title>
        <authorList>
            <person name="Ye Y.-Q."/>
            <person name="Du Z.-J."/>
        </authorList>
    </citation>
    <scope>NUCLEOTIDE SEQUENCE [LARGE SCALE GENOMIC DNA]</scope>
    <source>
        <strain evidence="16 17">ECK-19</strain>
    </source>
</reference>
<evidence type="ECO:0000256" key="6">
    <source>
        <dbReference type="ARBA" id="ARBA00022676"/>
    </source>
</evidence>
<keyword evidence="12" id="KW-0812">Transmembrane</keyword>
<feature type="domain" description="Penicillin-binding C-terminal" evidence="15">
    <location>
        <begin position="599"/>
        <end position="680"/>
    </location>
</feature>
<dbReference type="InterPro" id="IPR012338">
    <property type="entry name" value="Beta-lactam/transpept-like"/>
</dbReference>
<dbReference type="SUPFAM" id="SSF53955">
    <property type="entry name" value="Lysozyme-like"/>
    <property type="match status" value="1"/>
</dbReference>
<dbReference type="Pfam" id="PF00905">
    <property type="entry name" value="Transpeptidase"/>
    <property type="match status" value="1"/>
</dbReference>
<dbReference type="InterPro" id="IPR011815">
    <property type="entry name" value="PBP_1c"/>
</dbReference>
<evidence type="ECO:0000259" key="15">
    <source>
        <dbReference type="Pfam" id="PF06832"/>
    </source>
</evidence>
<feature type="transmembrane region" description="Helical" evidence="12">
    <location>
        <begin position="12"/>
        <end position="33"/>
    </location>
</feature>
<dbReference type="Gene3D" id="3.40.710.10">
    <property type="entry name" value="DD-peptidase/beta-lactamase superfamily"/>
    <property type="match status" value="1"/>
</dbReference>
<comment type="similarity">
    <text evidence="3">In the N-terminal section; belongs to the glycosyltransferase 51 family.</text>
</comment>
<evidence type="ECO:0000256" key="11">
    <source>
        <dbReference type="ARBA" id="ARBA00049902"/>
    </source>
</evidence>
<dbReference type="Gene3D" id="1.10.3810.10">
    <property type="entry name" value="Biosynthetic peptidoglycan transglycosylase-like"/>
    <property type="match status" value="1"/>
</dbReference>
<proteinExistence type="inferred from homology"/>
<comment type="similarity">
    <text evidence="2">In the C-terminal section; belongs to the transpeptidase family.</text>
</comment>
<name>A0ABV3Z8J9_9PROT</name>
<comment type="catalytic activity">
    <reaction evidence="11">
        <text>[GlcNAc-(1-&gt;4)-Mur2Ac(oyl-L-Ala-gamma-D-Glu-L-Lys-D-Ala-D-Ala)](n)-di-trans,octa-cis-undecaprenyl diphosphate + beta-D-GlcNAc-(1-&gt;4)-Mur2Ac(oyl-L-Ala-gamma-D-Glu-L-Lys-D-Ala-D-Ala)-di-trans,octa-cis-undecaprenyl diphosphate = [GlcNAc-(1-&gt;4)-Mur2Ac(oyl-L-Ala-gamma-D-Glu-L-Lys-D-Ala-D-Ala)](n+1)-di-trans,octa-cis-undecaprenyl diphosphate + di-trans,octa-cis-undecaprenyl diphosphate + H(+)</text>
        <dbReference type="Rhea" id="RHEA:23708"/>
        <dbReference type="Rhea" id="RHEA-COMP:9602"/>
        <dbReference type="Rhea" id="RHEA-COMP:9603"/>
        <dbReference type="ChEBI" id="CHEBI:15378"/>
        <dbReference type="ChEBI" id="CHEBI:58405"/>
        <dbReference type="ChEBI" id="CHEBI:60033"/>
        <dbReference type="ChEBI" id="CHEBI:78435"/>
        <dbReference type="EC" id="2.4.99.28"/>
    </reaction>
</comment>
<feature type="domain" description="Penicillin-binding protein transpeptidase" evidence="13">
    <location>
        <begin position="304"/>
        <end position="528"/>
    </location>
</feature>
<accession>A0ABV3Z8J9</accession>
<dbReference type="PANTHER" id="PTHR32282">
    <property type="entry name" value="BINDING PROTEIN TRANSPEPTIDASE, PUTATIVE-RELATED"/>
    <property type="match status" value="1"/>
</dbReference>
<keyword evidence="12" id="KW-0472">Membrane</keyword>
<dbReference type="InterPro" id="IPR001460">
    <property type="entry name" value="PCN-bd_Tpept"/>
</dbReference>
<keyword evidence="17" id="KW-1185">Reference proteome</keyword>
<evidence type="ECO:0000256" key="7">
    <source>
        <dbReference type="ARBA" id="ARBA00022679"/>
    </source>
</evidence>
<keyword evidence="7" id="KW-0808">Transferase</keyword>
<dbReference type="EC" id="2.4.99.28" evidence="10"/>
<keyword evidence="5" id="KW-0645">Protease</keyword>
<keyword evidence="12" id="KW-1133">Transmembrane helix</keyword>
<sequence>MKLKPEIVRTRWFRIVYSVLALFCVIAALDILFPPPLKRAENLSPLVLDENGEWLHAFAADDGRWRFKADLSQIDPVFIERLLLIEDKRFYTHIGVDFQAVLRAATSSAKAGRVVSGASTITMQTARLLEPRSRNIGSKAIEMIRALQIERRLSKDEILELYLTHAPYGGNIEGVRAASRFYFDKDPTRLTNAEQALLIALPQAPEARRPDRRAEAAKNARAVILDKLVVAGGLSQALSDEGKDATLPTKRHALPRYAYHAAYRLSSAQKPGVVQSTLNARLQKRAEKMLATYVEQFDDDATASLILVDNKNRTVRALVGSSGLDAKGGWIDLTAATRSPGSALKPFIYGLAFENGLASADTVIEDMPRAFGDYSPENFDHSFRGEVHVREALQHSLNVPAVRTLDRIGAGRFAALLRASGISLRTPESADKSTGLALALGGAGLTAQDLAMLYAGLGTDGTVLPLRWIKGTGDTKGHKPYRLFSEQTAEKISTILADAPALEGRAPAALSRKALRVAFKTGTSYGYRDAWAAGHGGGYTVVVWVGRADGAPRPGATGRNTAAPLLFDVFDMIEAEGVRKGIEETENRPLVMSQFDRPASISPPQIIFPRSGVEVFLGSADRGFALAARGGGGDYRWYVNGDLVEIDGSNGRHVWHPSVPGFYDVTVVDKVGNKAQSKVRVISG</sequence>
<evidence type="ECO:0000256" key="4">
    <source>
        <dbReference type="ARBA" id="ARBA00022645"/>
    </source>
</evidence>
<dbReference type="Pfam" id="PF06832">
    <property type="entry name" value="BiPBP_C"/>
    <property type="match status" value="1"/>
</dbReference>
<evidence type="ECO:0000313" key="17">
    <source>
        <dbReference type="Proteomes" id="UP001560685"/>
    </source>
</evidence>
<dbReference type="InterPro" id="IPR036950">
    <property type="entry name" value="PBP_transglycosylase"/>
</dbReference>
<feature type="domain" description="Glycosyl transferase family 51" evidence="14">
    <location>
        <begin position="62"/>
        <end position="228"/>
    </location>
</feature>
<evidence type="ECO:0000256" key="1">
    <source>
        <dbReference type="ARBA" id="ARBA00004752"/>
    </source>
</evidence>
<evidence type="ECO:0000256" key="3">
    <source>
        <dbReference type="ARBA" id="ARBA00007739"/>
    </source>
</evidence>
<dbReference type="EMBL" id="JBEHZE010000001">
    <property type="protein sequence ID" value="MEX6633692.1"/>
    <property type="molecule type" value="Genomic_DNA"/>
</dbReference>
<dbReference type="Proteomes" id="UP001560685">
    <property type="component" value="Unassembled WGS sequence"/>
</dbReference>
<keyword evidence="9" id="KW-0511">Multifunctional enzyme</keyword>
<organism evidence="16 17">
    <name type="scientific">Hyphococcus lacteus</name>
    <dbReference type="NCBI Taxonomy" id="3143536"/>
    <lineage>
        <taxon>Bacteria</taxon>
        <taxon>Pseudomonadati</taxon>
        <taxon>Pseudomonadota</taxon>
        <taxon>Alphaproteobacteria</taxon>
        <taxon>Parvularculales</taxon>
        <taxon>Parvularculaceae</taxon>
        <taxon>Hyphococcus</taxon>
    </lineage>
</organism>
<evidence type="ECO:0000256" key="10">
    <source>
        <dbReference type="ARBA" id="ARBA00044770"/>
    </source>
</evidence>
<evidence type="ECO:0000313" key="16">
    <source>
        <dbReference type="EMBL" id="MEX6633692.1"/>
    </source>
</evidence>
<evidence type="ECO:0000256" key="9">
    <source>
        <dbReference type="ARBA" id="ARBA00023268"/>
    </source>
</evidence>
<gene>
    <name evidence="16" type="primary">pbpC</name>
    <name evidence="16" type="ORF">ABFZ84_09045</name>
</gene>